<proteinExistence type="predicted"/>
<evidence type="ECO:0000313" key="3">
    <source>
        <dbReference type="Proteomes" id="UP000250234"/>
    </source>
</evidence>
<feature type="coiled-coil region" evidence="1">
    <location>
        <begin position="62"/>
        <end position="89"/>
    </location>
</feature>
<dbReference type="RefSeq" id="WP_111946601.1">
    <property type="nucleotide sequence ID" value="NZ_CATNXF010000018.1"/>
</dbReference>
<gene>
    <name evidence="2" type="ORF">NCTC8081_03219</name>
</gene>
<organism evidence="2 3">
    <name type="scientific">Clostridium perfringens</name>
    <dbReference type="NCBI Taxonomy" id="1502"/>
    <lineage>
        <taxon>Bacteria</taxon>
        <taxon>Bacillati</taxon>
        <taxon>Bacillota</taxon>
        <taxon>Clostridia</taxon>
        <taxon>Eubacteriales</taxon>
        <taxon>Clostridiaceae</taxon>
        <taxon>Clostridium</taxon>
    </lineage>
</organism>
<sequence length="92" mass="10753">MNKILVDISNNVQATTEIKTVGTNYELIANDPNIGEIKIVLNFNQLDDAIDEMRRYNCEPTFEELENDLDAAKEEIKELENDFNSLRERYRK</sequence>
<dbReference type="AlphaFoldDB" id="A0A2X3IES8"/>
<accession>A0A2X3IES8</accession>
<reference evidence="2 3" key="1">
    <citation type="submission" date="2018-06" db="EMBL/GenBank/DDBJ databases">
        <authorList>
            <consortium name="Pathogen Informatics"/>
            <person name="Doyle S."/>
        </authorList>
    </citation>
    <scope>NUCLEOTIDE SEQUENCE [LARGE SCALE GENOMIC DNA]</scope>
    <source>
        <strain evidence="2 3">NCTC8081</strain>
    </source>
</reference>
<keyword evidence="1" id="KW-0175">Coiled coil</keyword>
<protein>
    <submittedName>
        <fullName evidence="2">Uncharacterized protein</fullName>
    </submittedName>
</protein>
<dbReference type="Proteomes" id="UP000250234">
    <property type="component" value="Unassembled WGS sequence"/>
</dbReference>
<evidence type="ECO:0000313" key="2">
    <source>
        <dbReference type="EMBL" id="SQC85426.1"/>
    </source>
</evidence>
<name>A0A2X3IES8_CLOPF</name>
<dbReference type="EMBL" id="UAWO01000006">
    <property type="protein sequence ID" value="SQC85426.1"/>
    <property type="molecule type" value="Genomic_DNA"/>
</dbReference>
<evidence type="ECO:0000256" key="1">
    <source>
        <dbReference type="SAM" id="Coils"/>
    </source>
</evidence>